<reference evidence="1" key="1">
    <citation type="submission" date="2020-05" db="EMBL/GenBank/DDBJ databases">
        <title>Phylogenomic resolution of chytrid fungi.</title>
        <authorList>
            <person name="Stajich J.E."/>
            <person name="Amses K."/>
            <person name="Simmons R."/>
            <person name="Seto K."/>
            <person name="Myers J."/>
            <person name="Bonds A."/>
            <person name="Quandt C.A."/>
            <person name="Barry K."/>
            <person name="Liu P."/>
            <person name="Grigoriev I."/>
            <person name="Longcore J.E."/>
            <person name="James T.Y."/>
        </authorList>
    </citation>
    <scope>NUCLEOTIDE SEQUENCE</scope>
    <source>
        <strain evidence="1">PLAUS21</strain>
    </source>
</reference>
<dbReference type="InterPro" id="IPR009057">
    <property type="entry name" value="Homeodomain-like_sf"/>
</dbReference>
<organism evidence="1 2">
    <name type="scientific">Boothiomyces macroporosus</name>
    <dbReference type="NCBI Taxonomy" id="261099"/>
    <lineage>
        <taxon>Eukaryota</taxon>
        <taxon>Fungi</taxon>
        <taxon>Fungi incertae sedis</taxon>
        <taxon>Chytridiomycota</taxon>
        <taxon>Chytridiomycota incertae sedis</taxon>
        <taxon>Chytridiomycetes</taxon>
        <taxon>Rhizophydiales</taxon>
        <taxon>Terramycetaceae</taxon>
        <taxon>Boothiomyces</taxon>
    </lineage>
</organism>
<accession>A0AAD5YA88</accession>
<evidence type="ECO:0000313" key="2">
    <source>
        <dbReference type="Proteomes" id="UP001210925"/>
    </source>
</evidence>
<name>A0AAD5YA88_9FUNG</name>
<keyword evidence="2" id="KW-1185">Reference proteome</keyword>
<dbReference type="AlphaFoldDB" id="A0AAD5YA88"/>
<gene>
    <name evidence="1" type="ORF">HK103_000236</name>
</gene>
<evidence type="ECO:0000313" key="1">
    <source>
        <dbReference type="EMBL" id="KAJ3260626.1"/>
    </source>
</evidence>
<sequence length="313" mass="37408">MLKSRIAKEFAKAEFNSEYQKKLVQGLAKYGFDPKTIKKEYKLQTDTFTIGKQLLLLNPNLNPEFTIQQDLQILEKVKNKSPTWLQLAFRLNKSFKQVHYRYEQYLRKHIQQQDLPLQEAIDKTIPLIEQDSLESKEWTDEMDKKLLVLGRKLKCQFSLLVHDFPFSTQQIRQRYELLVDKEKLPFFPKHDKLVIECTDFTKLHLENLQQFSPARLRRRQQYLLKNPRLESKDVASISKLVEKYGKAYYKFTDIKDARVQWAVYEPSDQRNAIWTSEKDDHVLQKHYSSPLLKGHLKIELDTRHYYLLDKLLS</sequence>
<dbReference type="SUPFAM" id="SSF46689">
    <property type="entry name" value="Homeodomain-like"/>
    <property type="match status" value="1"/>
</dbReference>
<proteinExistence type="predicted"/>
<protein>
    <submittedName>
        <fullName evidence="1">Uncharacterized protein</fullName>
    </submittedName>
</protein>
<comment type="caution">
    <text evidence="1">The sequence shown here is derived from an EMBL/GenBank/DDBJ whole genome shotgun (WGS) entry which is preliminary data.</text>
</comment>
<dbReference type="Proteomes" id="UP001210925">
    <property type="component" value="Unassembled WGS sequence"/>
</dbReference>
<dbReference type="EMBL" id="JADGKB010000010">
    <property type="protein sequence ID" value="KAJ3260626.1"/>
    <property type="molecule type" value="Genomic_DNA"/>
</dbReference>